<feature type="compositionally biased region" description="Basic and acidic residues" evidence="19">
    <location>
        <begin position="1"/>
        <end position="10"/>
    </location>
</feature>
<dbReference type="EC" id="2.3.2.27" evidence="5"/>
<organism evidence="22 23">
    <name type="scientific">Coccomyxa viridis</name>
    <dbReference type="NCBI Taxonomy" id="1274662"/>
    <lineage>
        <taxon>Eukaryota</taxon>
        <taxon>Viridiplantae</taxon>
        <taxon>Chlorophyta</taxon>
        <taxon>core chlorophytes</taxon>
        <taxon>Trebouxiophyceae</taxon>
        <taxon>Trebouxiophyceae incertae sedis</taxon>
        <taxon>Coccomyxaceae</taxon>
        <taxon>Coccomyxa</taxon>
    </lineage>
</organism>
<evidence type="ECO:0000256" key="20">
    <source>
        <dbReference type="SAM" id="Phobius"/>
    </source>
</evidence>
<feature type="region of interest" description="Disordered" evidence="19">
    <location>
        <begin position="140"/>
        <end position="181"/>
    </location>
</feature>
<evidence type="ECO:0000256" key="9">
    <source>
        <dbReference type="ARBA" id="ARBA00022692"/>
    </source>
</evidence>
<keyword evidence="6" id="KW-0813">Transport</keyword>
<keyword evidence="9 20" id="KW-0812">Transmembrane</keyword>
<evidence type="ECO:0000256" key="2">
    <source>
        <dbReference type="ARBA" id="ARBA00004585"/>
    </source>
</evidence>
<dbReference type="InterPro" id="IPR025654">
    <property type="entry name" value="PEX2/10"/>
</dbReference>
<dbReference type="GO" id="GO:0008270">
    <property type="term" value="F:zinc ion binding"/>
    <property type="evidence" value="ECO:0007669"/>
    <property type="project" value="UniProtKB-KW"/>
</dbReference>
<dbReference type="PANTHER" id="PTHR23350:SF0">
    <property type="entry name" value="PEROXISOME BIOGENESIS FACTOR 10"/>
    <property type="match status" value="1"/>
</dbReference>
<comment type="caution">
    <text evidence="22">The sequence shown here is derived from an EMBL/GenBank/DDBJ whole genome shotgun (WGS) entry which is preliminary data.</text>
</comment>
<dbReference type="PANTHER" id="PTHR23350">
    <property type="entry name" value="PEROXISOME ASSEMBLY PROTEIN 10"/>
    <property type="match status" value="1"/>
</dbReference>
<dbReference type="PROSITE" id="PS50089">
    <property type="entry name" value="ZF_RING_2"/>
    <property type="match status" value="1"/>
</dbReference>
<keyword evidence="13" id="KW-0862">Zinc</keyword>
<keyword evidence="14" id="KW-0653">Protein transport</keyword>
<feature type="region of interest" description="Disordered" evidence="19">
    <location>
        <begin position="1"/>
        <end position="23"/>
    </location>
</feature>
<evidence type="ECO:0000256" key="16">
    <source>
        <dbReference type="ARBA" id="ARBA00023136"/>
    </source>
</evidence>
<keyword evidence="12" id="KW-0833">Ubl conjugation pathway</keyword>
<protein>
    <recommendedName>
        <fullName evidence="5">RING-type E3 ubiquitin transferase</fullName>
        <ecNumber evidence="5">2.3.2.27</ecNumber>
    </recommendedName>
</protein>
<accession>A0AAV1HV68</accession>
<comment type="similarity">
    <text evidence="4">Belongs to the pex2/pex10/pex12 family.</text>
</comment>
<evidence type="ECO:0000256" key="19">
    <source>
        <dbReference type="SAM" id="MobiDB-lite"/>
    </source>
</evidence>
<evidence type="ECO:0000256" key="15">
    <source>
        <dbReference type="ARBA" id="ARBA00022989"/>
    </source>
</evidence>
<keyword evidence="7" id="KW-0962">Peroxisome biogenesis</keyword>
<dbReference type="InterPro" id="IPR006845">
    <property type="entry name" value="Pex_N"/>
</dbReference>
<evidence type="ECO:0000256" key="3">
    <source>
        <dbReference type="ARBA" id="ARBA00004906"/>
    </source>
</evidence>
<evidence type="ECO:0000313" key="23">
    <source>
        <dbReference type="Proteomes" id="UP001314263"/>
    </source>
</evidence>
<dbReference type="Gene3D" id="3.30.40.10">
    <property type="entry name" value="Zinc/RING finger domain, C3HC4 (zinc finger)"/>
    <property type="match status" value="1"/>
</dbReference>
<evidence type="ECO:0000259" key="21">
    <source>
        <dbReference type="PROSITE" id="PS50089"/>
    </source>
</evidence>
<feature type="compositionally biased region" description="Polar residues" evidence="19">
    <location>
        <begin position="140"/>
        <end position="155"/>
    </location>
</feature>
<evidence type="ECO:0000256" key="4">
    <source>
        <dbReference type="ARBA" id="ARBA00008704"/>
    </source>
</evidence>
<dbReference type="CDD" id="cd16527">
    <property type="entry name" value="RING-HC_PEX10"/>
    <property type="match status" value="1"/>
</dbReference>
<keyword evidence="17" id="KW-0576">Peroxisome</keyword>
<keyword evidence="10" id="KW-0479">Metal-binding</keyword>
<dbReference type="Pfam" id="PF13920">
    <property type="entry name" value="zf-C3HC4_3"/>
    <property type="match status" value="1"/>
</dbReference>
<feature type="domain" description="RING-type" evidence="21">
    <location>
        <begin position="346"/>
        <end position="384"/>
    </location>
</feature>
<feature type="transmembrane region" description="Helical" evidence="20">
    <location>
        <begin position="262"/>
        <end position="283"/>
    </location>
</feature>
<dbReference type="InterPro" id="IPR001841">
    <property type="entry name" value="Znf_RING"/>
</dbReference>
<evidence type="ECO:0000256" key="11">
    <source>
        <dbReference type="ARBA" id="ARBA00022771"/>
    </source>
</evidence>
<comment type="pathway">
    <text evidence="3">Protein modification; protein ubiquitination.</text>
</comment>
<evidence type="ECO:0000313" key="22">
    <source>
        <dbReference type="EMBL" id="CAK0746013.1"/>
    </source>
</evidence>
<reference evidence="22 23" key="1">
    <citation type="submission" date="2023-10" db="EMBL/GenBank/DDBJ databases">
        <authorList>
            <person name="Maclean D."/>
            <person name="Macfadyen A."/>
        </authorList>
    </citation>
    <scope>NUCLEOTIDE SEQUENCE [LARGE SCALE GENOMIC DNA]</scope>
</reference>
<keyword evidence="8" id="KW-0808">Transferase</keyword>
<evidence type="ECO:0000256" key="5">
    <source>
        <dbReference type="ARBA" id="ARBA00012483"/>
    </source>
</evidence>
<feature type="compositionally biased region" description="Low complexity" evidence="19">
    <location>
        <begin position="157"/>
        <end position="166"/>
    </location>
</feature>
<dbReference type="GO" id="GO:0005778">
    <property type="term" value="C:peroxisomal membrane"/>
    <property type="evidence" value="ECO:0007669"/>
    <property type="project" value="UniProtKB-SubCell"/>
</dbReference>
<evidence type="ECO:0000256" key="8">
    <source>
        <dbReference type="ARBA" id="ARBA00022679"/>
    </source>
</evidence>
<name>A0AAV1HV68_9CHLO</name>
<comment type="catalytic activity">
    <reaction evidence="1">
        <text>S-ubiquitinyl-[E2 ubiquitin-conjugating enzyme]-L-cysteine + [acceptor protein]-L-lysine = [E2 ubiquitin-conjugating enzyme]-L-cysteine + N(6)-ubiquitinyl-[acceptor protein]-L-lysine.</text>
        <dbReference type="EC" id="2.3.2.27"/>
    </reaction>
</comment>
<proteinExistence type="inferred from homology"/>
<dbReference type="Proteomes" id="UP001314263">
    <property type="component" value="Unassembled WGS sequence"/>
</dbReference>
<dbReference type="GO" id="GO:0016558">
    <property type="term" value="P:protein import into peroxisome matrix"/>
    <property type="evidence" value="ECO:0007669"/>
    <property type="project" value="InterPro"/>
</dbReference>
<keyword evidence="16 20" id="KW-0472">Membrane</keyword>
<keyword evidence="15 20" id="KW-1133">Transmembrane helix</keyword>
<evidence type="ECO:0000256" key="6">
    <source>
        <dbReference type="ARBA" id="ARBA00022448"/>
    </source>
</evidence>
<evidence type="ECO:0000256" key="7">
    <source>
        <dbReference type="ARBA" id="ARBA00022593"/>
    </source>
</evidence>
<evidence type="ECO:0000256" key="12">
    <source>
        <dbReference type="ARBA" id="ARBA00022786"/>
    </source>
</evidence>
<evidence type="ECO:0000256" key="10">
    <source>
        <dbReference type="ARBA" id="ARBA00022723"/>
    </source>
</evidence>
<dbReference type="SMART" id="SM00184">
    <property type="entry name" value="RING"/>
    <property type="match status" value="1"/>
</dbReference>
<evidence type="ECO:0000256" key="1">
    <source>
        <dbReference type="ARBA" id="ARBA00000900"/>
    </source>
</evidence>
<gene>
    <name evidence="22" type="ORF">CVIRNUC_001661</name>
</gene>
<dbReference type="Pfam" id="PF04757">
    <property type="entry name" value="Pex2_Pex12"/>
    <property type="match status" value="1"/>
</dbReference>
<dbReference type="InterPro" id="IPR017907">
    <property type="entry name" value="Znf_RING_CS"/>
</dbReference>
<dbReference type="SUPFAM" id="SSF57850">
    <property type="entry name" value="RING/U-box"/>
    <property type="match status" value="1"/>
</dbReference>
<sequence>MSEDQAERPSDQATHGQEAFSRRPKLFPSAAQPDIIRAAQKDELYIQHLADSCHDAVRRLLGPRQALKYSREVRLVAELLYSGLTTGAGLQTLGEEYCDILQAAGTVGVAPSFVQRSLLILLERMGPYLAERISSAARTPSEANGASVQAAQESPTVDPVPADVPASAHTSVQGGSASGGAGFPTQQAWERASAWAAAAKREAMNAASKWRPAWAVLAGYVPVSARLHLALFYFYGVYYHWAKRATGTRYLFVGKLYERRPSYHLLGVLLFVQLGISAGTWALPNLASSLSHTDIQRGNADMPAATAKALKAAIVIQEDGDGEAEPWKAPGGAADAGGEVPAHRKCVLCLNARTAPTSTPCGHVFCWRCIADWHNQKPECPLCRSAFTTSKLVCVYHSDF</sequence>
<dbReference type="AlphaFoldDB" id="A0AAV1HV68"/>
<evidence type="ECO:0000256" key="18">
    <source>
        <dbReference type="PROSITE-ProRule" id="PRU00175"/>
    </source>
</evidence>
<evidence type="ECO:0000256" key="14">
    <source>
        <dbReference type="ARBA" id="ARBA00022927"/>
    </source>
</evidence>
<feature type="transmembrane region" description="Helical" evidence="20">
    <location>
        <begin position="214"/>
        <end position="241"/>
    </location>
</feature>
<dbReference type="InterPro" id="IPR013083">
    <property type="entry name" value="Znf_RING/FYVE/PHD"/>
</dbReference>
<evidence type="ECO:0000256" key="13">
    <source>
        <dbReference type="ARBA" id="ARBA00022833"/>
    </source>
</evidence>
<dbReference type="GO" id="GO:0061630">
    <property type="term" value="F:ubiquitin protein ligase activity"/>
    <property type="evidence" value="ECO:0007669"/>
    <property type="project" value="UniProtKB-EC"/>
</dbReference>
<dbReference type="EMBL" id="CAUYUE010000002">
    <property type="protein sequence ID" value="CAK0746013.1"/>
    <property type="molecule type" value="Genomic_DNA"/>
</dbReference>
<keyword evidence="23" id="KW-1185">Reference proteome</keyword>
<comment type="subcellular location">
    <subcellularLocation>
        <location evidence="2">Peroxisome membrane</location>
        <topology evidence="2">Multi-pass membrane protein</topology>
    </subcellularLocation>
</comment>
<keyword evidence="11 18" id="KW-0863">Zinc-finger</keyword>
<dbReference type="PROSITE" id="PS00518">
    <property type="entry name" value="ZF_RING_1"/>
    <property type="match status" value="1"/>
</dbReference>
<evidence type="ECO:0000256" key="17">
    <source>
        <dbReference type="ARBA" id="ARBA00023140"/>
    </source>
</evidence>